<dbReference type="PANTHER" id="PTHR11328:SF24">
    <property type="entry name" value="MAJOR FACILITATOR SUPERFAMILY (MFS) PROFILE DOMAIN-CONTAINING PROTEIN"/>
    <property type="match status" value="1"/>
</dbReference>
<feature type="transmembrane region" description="Helical" evidence="1">
    <location>
        <begin position="21"/>
        <end position="43"/>
    </location>
</feature>
<dbReference type="GO" id="GO:0008643">
    <property type="term" value="P:carbohydrate transport"/>
    <property type="evidence" value="ECO:0007669"/>
    <property type="project" value="InterPro"/>
</dbReference>
<proteinExistence type="predicted"/>
<dbReference type="AlphaFoldDB" id="A0A086ZZ70"/>
<dbReference type="eggNOG" id="COG2211">
    <property type="taxonomic scope" value="Bacteria"/>
</dbReference>
<keyword evidence="1" id="KW-1133">Transmembrane helix</keyword>
<dbReference type="InterPro" id="IPR036259">
    <property type="entry name" value="MFS_trans_sf"/>
</dbReference>
<feature type="transmembrane region" description="Helical" evidence="1">
    <location>
        <begin position="55"/>
        <end position="78"/>
    </location>
</feature>
<comment type="caution">
    <text evidence="2">The sequence shown here is derived from an EMBL/GenBank/DDBJ whole genome shotgun (WGS) entry which is preliminary data.</text>
</comment>
<dbReference type="Pfam" id="PF13347">
    <property type="entry name" value="MFS_2"/>
    <property type="match status" value="1"/>
</dbReference>
<dbReference type="Proteomes" id="UP000029108">
    <property type="component" value="Unassembled WGS sequence"/>
</dbReference>
<feature type="transmembrane region" description="Helical" evidence="1">
    <location>
        <begin position="197"/>
        <end position="218"/>
    </location>
</feature>
<dbReference type="SUPFAM" id="SSF103473">
    <property type="entry name" value="MFS general substrate transporter"/>
    <property type="match status" value="1"/>
</dbReference>
<dbReference type="RefSeq" id="WP_033493590.1">
    <property type="nucleotide sequence ID" value="NZ_JDUU01000010.1"/>
</dbReference>
<keyword evidence="3" id="KW-1185">Reference proteome</keyword>
<feature type="transmembrane region" description="Helical" evidence="1">
    <location>
        <begin position="90"/>
        <end position="115"/>
    </location>
</feature>
<dbReference type="EMBL" id="JGYN01000008">
    <property type="protein sequence ID" value="KFI51820.1"/>
    <property type="molecule type" value="Genomic_DNA"/>
</dbReference>
<name>A0A086ZZ70_9BIFI</name>
<dbReference type="Gene3D" id="1.20.1250.20">
    <property type="entry name" value="MFS general substrate transporter like domains"/>
    <property type="match status" value="2"/>
</dbReference>
<keyword evidence="1" id="KW-0812">Transmembrane</keyword>
<dbReference type="GO" id="GO:0015293">
    <property type="term" value="F:symporter activity"/>
    <property type="evidence" value="ECO:0007669"/>
    <property type="project" value="InterPro"/>
</dbReference>
<evidence type="ECO:0000313" key="3">
    <source>
        <dbReference type="Proteomes" id="UP000029108"/>
    </source>
</evidence>
<reference evidence="2 3" key="1">
    <citation type="submission" date="2014-03" db="EMBL/GenBank/DDBJ databases">
        <title>Genomics of Bifidobacteria.</title>
        <authorList>
            <person name="Ventura M."/>
            <person name="Milani C."/>
            <person name="Lugli G.A."/>
        </authorList>
    </citation>
    <scope>NUCLEOTIDE SEQUENCE [LARGE SCALE GENOMIC DNA]</scope>
    <source>
        <strain evidence="2 3">DSM 23969</strain>
    </source>
</reference>
<dbReference type="OrthoDB" id="181905at2"/>
<dbReference type="PANTHER" id="PTHR11328">
    <property type="entry name" value="MAJOR FACILITATOR SUPERFAMILY DOMAIN-CONTAINING PROTEIN"/>
    <property type="match status" value="1"/>
</dbReference>
<gene>
    <name evidence="2" type="ORF">BBIA_0737</name>
</gene>
<feature type="transmembrane region" description="Helical" evidence="1">
    <location>
        <begin position="121"/>
        <end position="143"/>
    </location>
</feature>
<sequence>MTRRKRKPKPDITPFNRREALAYGFGDIGGGFSFTLSTSYLLLYCTNVLGVDAAIIGMILFMTKLCGAFVDLALGRYLDSLPLTRTGRYLHWLSAISYPLAASIALLYCPLAGLLPVNGRIAWVVVAYALMNLCFAVQQISYGSLASVVSERPSDRESVSAARGAGSAVGTILGSCTIPLAVYVTVDDVRQISSLRFWLVAILCAALIWICAQVVVHTMHERIRSERSRRERVPFPRMLLGLVSSRSMIGIVLATFAVMLTGVIFSSVNTYVFADYFRNPGALAVAQTVPALLSLAVAPVAPRIAARFGKRESNAAMLLATAAIYVVMYLMRIRDAWTFVVMLVLASVGSGYFGLMTWSYITDVVDDRQVATGSREDATVYSAYQFARGIGSSLAGGLGGVVVTLCGYVPSVAGHAVTQSDDVLERLYAVDTLVPAAGYALVALTLLAVYPLSKRRLQDNQRILAERNHREGNTA</sequence>
<protein>
    <submittedName>
        <fullName evidence="2">Sugar (Glycoside-Pentoside-Hexuronide) transporter</fullName>
    </submittedName>
</protein>
<feature type="transmembrane region" description="Helical" evidence="1">
    <location>
        <begin position="394"/>
        <end position="413"/>
    </location>
</feature>
<feature type="transmembrane region" description="Helical" evidence="1">
    <location>
        <begin position="433"/>
        <end position="452"/>
    </location>
</feature>
<keyword evidence="1" id="KW-0472">Membrane</keyword>
<evidence type="ECO:0000313" key="2">
    <source>
        <dbReference type="EMBL" id="KFI51820.1"/>
    </source>
</evidence>
<evidence type="ECO:0000256" key="1">
    <source>
        <dbReference type="SAM" id="Phobius"/>
    </source>
</evidence>
<dbReference type="STRING" id="1437608.GCA_000771645_00166"/>
<dbReference type="InterPro" id="IPR039672">
    <property type="entry name" value="MFS_2"/>
</dbReference>
<feature type="transmembrane region" description="Helical" evidence="1">
    <location>
        <begin position="313"/>
        <end position="331"/>
    </location>
</feature>
<feature type="transmembrane region" description="Helical" evidence="1">
    <location>
        <begin position="164"/>
        <end position="185"/>
    </location>
</feature>
<organism evidence="2 3">
    <name type="scientific">Bifidobacterium biavatii DSM 23969</name>
    <dbReference type="NCBI Taxonomy" id="1437608"/>
    <lineage>
        <taxon>Bacteria</taxon>
        <taxon>Bacillati</taxon>
        <taxon>Actinomycetota</taxon>
        <taxon>Actinomycetes</taxon>
        <taxon>Bifidobacteriales</taxon>
        <taxon>Bifidobacteriaceae</taxon>
        <taxon>Bifidobacterium</taxon>
    </lineage>
</organism>
<feature type="transmembrane region" description="Helical" evidence="1">
    <location>
        <begin position="337"/>
        <end position="361"/>
    </location>
</feature>
<accession>A0A086ZZ70</accession>
<dbReference type="GO" id="GO:0005886">
    <property type="term" value="C:plasma membrane"/>
    <property type="evidence" value="ECO:0007669"/>
    <property type="project" value="TreeGrafter"/>
</dbReference>
<feature type="transmembrane region" description="Helical" evidence="1">
    <location>
        <begin position="239"/>
        <end position="268"/>
    </location>
</feature>
<feature type="transmembrane region" description="Helical" evidence="1">
    <location>
        <begin position="280"/>
        <end position="301"/>
    </location>
</feature>